<keyword evidence="2" id="KW-0812">Transmembrane</keyword>
<evidence type="ECO:0000256" key="2">
    <source>
        <dbReference type="SAM" id="Phobius"/>
    </source>
</evidence>
<proteinExistence type="predicted"/>
<dbReference type="SUPFAM" id="SSF51126">
    <property type="entry name" value="Pectin lyase-like"/>
    <property type="match status" value="1"/>
</dbReference>
<feature type="compositionally biased region" description="Basic and acidic residues" evidence="1">
    <location>
        <begin position="1118"/>
        <end position="1139"/>
    </location>
</feature>
<name>A0ABU3F0H2_9ENTE</name>
<gene>
    <name evidence="3" type="ORF">P7D85_12675</name>
</gene>
<keyword evidence="4" id="KW-1185">Reference proteome</keyword>
<dbReference type="RefSeq" id="WP_311822612.1">
    <property type="nucleotide sequence ID" value="NZ_JARPYF010000003.1"/>
</dbReference>
<evidence type="ECO:0000313" key="3">
    <source>
        <dbReference type="EMBL" id="MDT2600635.1"/>
    </source>
</evidence>
<reference evidence="3 4" key="1">
    <citation type="submission" date="2023-03" db="EMBL/GenBank/DDBJ databases">
        <authorList>
            <person name="Shen W."/>
            <person name="Cai J."/>
        </authorList>
    </citation>
    <scope>NUCLEOTIDE SEQUENCE [LARGE SCALE GENOMIC DNA]</scope>
    <source>
        <strain evidence="3 4">D6-4</strain>
    </source>
</reference>
<feature type="transmembrane region" description="Helical" evidence="2">
    <location>
        <begin position="1186"/>
        <end position="1202"/>
    </location>
</feature>
<evidence type="ECO:0000313" key="4">
    <source>
        <dbReference type="Proteomes" id="UP001252875"/>
    </source>
</evidence>
<protein>
    <submittedName>
        <fullName evidence="3">Cell wall protein</fullName>
    </submittedName>
</protein>
<feature type="region of interest" description="Disordered" evidence="1">
    <location>
        <begin position="599"/>
        <end position="1180"/>
    </location>
</feature>
<keyword evidence="2" id="KW-0472">Membrane</keyword>
<sequence>MKKKQIWPFIGVLTLVIPLLFGILPEKTEAAGAVYYVNAESGNDTNEGTSPDQAWATLDKIEKTKFEPGDTIRLHEASVFDDTLVLEGDKNGEGADGAPIILESYGDTGGKATINGNGKGYVDQMEKKDIYSTVTLFNASHWTIRDLAITNIGPGEDTNEMSKKDRVGMYVLAKNNGLTQDIHVDNLDVSDVNGSWNEKDIGNGGIFFTVTGEPTGEVTRFHNISVTNCRVDNVTRTGISVGATVYGDIITPETGLVTIEADAIQKYGHTDVLIENNYVKQSGGDAIVPQFCYKPLIQYNVSDTASFSHSKWDLTSKENGTWQVNAGIWPWLCYFPNFQYNEAFNTVDNYDGEGYDCDSGTGTIYQYNYSHDNEGGFMLICSPKNFDSLIRYNISQNDRKHLFLVSNSLNPDYYDPRYPGISEEETAYVYNNTFYTGPGLDVTVMNQDEPGYVRMKNNLFYNESANVTPYWQPAASGKEHPATVKYDHNLYYGYTNLPNNEKNPIIVKSPSVELTGAYNHVTLPVQHERGIEEDEVVEGEVLIAPGTGGTGLDSVSGYQLTSSSPAINAGTAIVDNGGHDYFGNALTDGQTDIGAHEYAGEITPPTSSTEESSSTEPSSSSTEESSSTKPSSSSTEESSSTKPTSSSTEESSSTEPSSSSTEESSSTKPTSSSTEESSSTKPSSSSTEESSSTKPSSSSTEESSSTKPTSSSTEESSSTKPSSSSTEESSSTKPSSSSTEESSSTKPSSSSTEESSSTKPSSSSTEESSSTKPSSSSTEESSSTKPTSSSTEESSSTKPSSSSTEESSSTKPSSSSTEESSSTKPSSSSTEESSSTKPSSSSTEESSSTKPTSSSTEESSSTKPSSSSTEESSSTKPSSSTEESSSTKPTSSSTEESSSTKPSSSTEESSSTKPSSSTEESSSTKPTSSSTEESSSTKPTSSSTEESSSTKPTSSSTEESSSTKPSSSSTEESSSTKPTSSSTEESSSTKPSSSSTEESSSTKPSSSSTEESSSTKPTSSSTEESSSTKPSSSSTEESSSTKPTSSNTEESSSTKPSSSSTEESSSTKPSSSSTEESSSTKPSSSSTEESSSTKPTSSSTEESSSTKASSSKDSSSSSKEKTSDDSKDDSKKKPTDDSKGNLGGGAQNTPSNRGGSNVTVRNQTVNGASESTKKELPKTGSVTDSVLVWCGITLIIGSAILIKKTNVVRK</sequence>
<dbReference type="EMBL" id="JARPYI010000007">
    <property type="protein sequence ID" value="MDT2600635.1"/>
    <property type="molecule type" value="Genomic_DNA"/>
</dbReference>
<comment type="caution">
    <text evidence="3">The sequence shown here is derived from an EMBL/GenBank/DDBJ whole genome shotgun (WGS) entry which is preliminary data.</text>
</comment>
<feature type="compositionally biased region" description="Polar residues" evidence="1">
    <location>
        <begin position="1147"/>
        <end position="1170"/>
    </location>
</feature>
<feature type="compositionally biased region" description="Low complexity" evidence="1">
    <location>
        <begin position="603"/>
        <end position="1117"/>
    </location>
</feature>
<evidence type="ECO:0000256" key="1">
    <source>
        <dbReference type="SAM" id="MobiDB-lite"/>
    </source>
</evidence>
<dbReference type="Proteomes" id="UP001252875">
    <property type="component" value="Unassembled WGS sequence"/>
</dbReference>
<accession>A0ABU3F0H2</accession>
<dbReference type="InterPro" id="IPR011050">
    <property type="entry name" value="Pectin_lyase_fold/virulence"/>
</dbReference>
<organism evidence="3 4">
    <name type="scientific">Enterococcus hulanensis</name>
    <dbReference type="NCBI Taxonomy" id="2559929"/>
    <lineage>
        <taxon>Bacteria</taxon>
        <taxon>Bacillati</taxon>
        <taxon>Bacillota</taxon>
        <taxon>Bacilli</taxon>
        <taxon>Lactobacillales</taxon>
        <taxon>Enterococcaceae</taxon>
        <taxon>Enterococcus</taxon>
    </lineage>
</organism>
<keyword evidence="2" id="KW-1133">Transmembrane helix</keyword>